<dbReference type="GO" id="GO:0016301">
    <property type="term" value="F:kinase activity"/>
    <property type="evidence" value="ECO:0007669"/>
    <property type="project" value="UniProtKB-KW"/>
</dbReference>
<dbReference type="Pfam" id="PF07475">
    <property type="entry name" value="Hpr_kinase_C"/>
    <property type="match status" value="1"/>
</dbReference>
<keyword evidence="13" id="KW-1185">Reference proteome</keyword>
<keyword evidence="7" id="KW-0067">ATP-binding</keyword>
<accession>A0ABU0NDD9</accession>
<evidence type="ECO:0000256" key="5">
    <source>
        <dbReference type="ARBA" id="ARBA00022741"/>
    </source>
</evidence>
<feature type="domain" description="HPr kinase/phosphorylase C-terminal" evidence="11">
    <location>
        <begin position="136"/>
        <end position="293"/>
    </location>
</feature>
<evidence type="ECO:0000256" key="4">
    <source>
        <dbReference type="ARBA" id="ARBA00022679"/>
    </source>
</evidence>
<name>A0ABU0NDD9_9MOLU</name>
<dbReference type="InterPro" id="IPR028979">
    <property type="entry name" value="Ser_kin/Pase_Hpr-like_N_sf"/>
</dbReference>
<evidence type="ECO:0000256" key="3">
    <source>
        <dbReference type="ARBA" id="ARBA00022527"/>
    </source>
</evidence>
<comment type="catalytic activity">
    <reaction evidence="9">
        <text>[HPr protein]-O-phospho-L-serine + phosphate + H(+) = [HPr protein]-L-serine + diphosphate</text>
        <dbReference type="Rhea" id="RHEA:46604"/>
        <dbReference type="Rhea" id="RHEA-COMP:11602"/>
        <dbReference type="Rhea" id="RHEA-COMP:11603"/>
        <dbReference type="ChEBI" id="CHEBI:15378"/>
        <dbReference type="ChEBI" id="CHEBI:29999"/>
        <dbReference type="ChEBI" id="CHEBI:33019"/>
        <dbReference type="ChEBI" id="CHEBI:43474"/>
        <dbReference type="ChEBI" id="CHEBI:83421"/>
    </reaction>
</comment>
<organism evidence="12 13">
    <name type="scientific">Mycoplasma yeatsii</name>
    <dbReference type="NCBI Taxonomy" id="51365"/>
    <lineage>
        <taxon>Bacteria</taxon>
        <taxon>Bacillati</taxon>
        <taxon>Mycoplasmatota</taxon>
        <taxon>Mollicutes</taxon>
        <taxon>Mycoplasmataceae</taxon>
        <taxon>Mycoplasma</taxon>
    </lineage>
</organism>
<comment type="similarity">
    <text evidence="2">Belongs to the HPrK/P family.</text>
</comment>
<evidence type="ECO:0000256" key="2">
    <source>
        <dbReference type="ARBA" id="ARBA00006883"/>
    </source>
</evidence>
<dbReference type="RefSeq" id="WP_307443796.1">
    <property type="nucleotide sequence ID" value="NZ_JAUSWP010000001.1"/>
</dbReference>
<dbReference type="EC" id="2.7.4.-" evidence="12"/>
<feature type="domain" description="HPr(Ser) kinase/phosphorylase N-terminal" evidence="10">
    <location>
        <begin position="5"/>
        <end position="129"/>
    </location>
</feature>
<dbReference type="EMBL" id="JAUSWP010000001">
    <property type="protein sequence ID" value="MDQ0567409.1"/>
    <property type="molecule type" value="Genomic_DNA"/>
</dbReference>
<evidence type="ECO:0000256" key="8">
    <source>
        <dbReference type="ARBA" id="ARBA00023268"/>
    </source>
</evidence>
<dbReference type="InterPro" id="IPR027417">
    <property type="entry name" value="P-loop_NTPase"/>
</dbReference>
<dbReference type="Pfam" id="PF02603">
    <property type="entry name" value="Hpr_kinase_N"/>
    <property type="match status" value="1"/>
</dbReference>
<dbReference type="Gene3D" id="3.40.1390.20">
    <property type="entry name" value="HprK N-terminal domain-like"/>
    <property type="match status" value="1"/>
</dbReference>
<evidence type="ECO:0000256" key="9">
    <source>
        <dbReference type="ARBA" id="ARBA00047657"/>
    </source>
</evidence>
<keyword evidence="8" id="KW-0511">Multifunctional enzyme</keyword>
<evidence type="ECO:0000259" key="11">
    <source>
        <dbReference type="Pfam" id="PF07475"/>
    </source>
</evidence>
<dbReference type="InterPro" id="IPR011104">
    <property type="entry name" value="Hpr_kin/Pase_C"/>
</dbReference>
<dbReference type="CDD" id="cd01918">
    <property type="entry name" value="HprK_C"/>
    <property type="match status" value="1"/>
</dbReference>
<keyword evidence="6 12" id="KW-0418">Kinase</keyword>
<dbReference type="PANTHER" id="PTHR30305:SF1">
    <property type="entry name" value="HPR KINASE_PHOSPHORYLASE"/>
    <property type="match status" value="1"/>
</dbReference>
<proteinExistence type="inferred from homology"/>
<dbReference type="PANTHER" id="PTHR30305">
    <property type="entry name" value="PROTEIN YJDM-RELATED"/>
    <property type="match status" value="1"/>
</dbReference>
<dbReference type="NCBIfam" id="TIGR00679">
    <property type="entry name" value="hpr-ser"/>
    <property type="match status" value="1"/>
</dbReference>
<dbReference type="InterPro" id="IPR011126">
    <property type="entry name" value="Hpr_kin/Pase_Hpr_N"/>
</dbReference>
<comment type="caution">
    <text evidence="12">The sequence shown here is derived from an EMBL/GenBank/DDBJ whole genome shotgun (WGS) entry which is preliminary data.</text>
</comment>
<evidence type="ECO:0000256" key="1">
    <source>
        <dbReference type="ARBA" id="ARBA00001120"/>
    </source>
</evidence>
<evidence type="ECO:0000313" key="12">
    <source>
        <dbReference type="EMBL" id="MDQ0567409.1"/>
    </source>
</evidence>
<evidence type="ECO:0000256" key="6">
    <source>
        <dbReference type="ARBA" id="ARBA00022777"/>
    </source>
</evidence>
<evidence type="ECO:0000259" key="10">
    <source>
        <dbReference type="Pfam" id="PF02603"/>
    </source>
</evidence>
<dbReference type="EC" id="2.7.11.-" evidence="12"/>
<comment type="catalytic activity">
    <reaction evidence="1">
        <text>[HPr protein]-L-serine + ATP = [HPr protein]-O-phospho-L-serine + ADP + H(+)</text>
        <dbReference type="Rhea" id="RHEA:46600"/>
        <dbReference type="Rhea" id="RHEA-COMP:11602"/>
        <dbReference type="Rhea" id="RHEA-COMP:11603"/>
        <dbReference type="ChEBI" id="CHEBI:15378"/>
        <dbReference type="ChEBI" id="CHEBI:29999"/>
        <dbReference type="ChEBI" id="CHEBI:30616"/>
        <dbReference type="ChEBI" id="CHEBI:83421"/>
        <dbReference type="ChEBI" id="CHEBI:456216"/>
    </reaction>
</comment>
<reference evidence="12" key="1">
    <citation type="submission" date="2023-07" db="EMBL/GenBank/DDBJ databases">
        <title>Genomic Encyclopedia of Type Strains, Phase IV (KMG-IV): sequencing the most valuable type-strain genomes for metagenomic binning, comparative biology and taxonomic classification.</title>
        <authorList>
            <person name="Goeker M."/>
        </authorList>
    </citation>
    <scope>NUCLEOTIDE SEQUENCE [LARGE SCALE GENOMIC DNA]</scope>
    <source>
        <strain evidence="12">DSM 22019</strain>
    </source>
</reference>
<dbReference type="InterPro" id="IPR003755">
    <property type="entry name" value="HPr(Ser)_kin/Pase"/>
</dbReference>
<keyword evidence="3" id="KW-0723">Serine/threonine-protein kinase</keyword>
<dbReference type="SUPFAM" id="SSF53795">
    <property type="entry name" value="PEP carboxykinase-like"/>
    <property type="match status" value="1"/>
</dbReference>
<dbReference type="Proteomes" id="UP001236620">
    <property type="component" value="Unassembled WGS sequence"/>
</dbReference>
<dbReference type="SUPFAM" id="SSF75138">
    <property type="entry name" value="HprK N-terminal domain-like"/>
    <property type="match status" value="1"/>
</dbReference>
<keyword evidence="5" id="KW-0547">Nucleotide-binding</keyword>
<evidence type="ECO:0000256" key="7">
    <source>
        <dbReference type="ARBA" id="ARBA00022840"/>
    </source>
</evidence>
<keyword evidence="4 12" id="KW-0808">Transferase</keyword>
<protein>
    <submittedName>
        <fullName evidence="12">HPr kinase/phosphorylase</fullName>
        <ecNumber evidence="12">2.7.11.-</ecNumber>
        <ecNumber evidence="12">2.7.4.-</ecNumber>
    </submittedName>
</protein>
<dbReference type="Gene3D" id="3.40.50.300">
    <property type="entry name" value="P-loop containing nucleotide triphosphate hydrolases"/>
    <property type="match status" value="1"/>
</dbReference>
<sequence>MKKLTIKKLINNLNLDYEILAGENNLDNEIKSYGINRAGLELTGFFRELEDQRYRRAVLLSTKEQQYMSMFDKEIRIKKYTDLINSNPPLIIITKNFNDEILIDIAKKLNKPLIKILYESTAQLIRRLLDVYDKFFSPSIEEHATLLNIFGKGVLIKGKSGIGKSEIALELVKNNHLFVGDDRIILTKKSNRIFGKSHPILKNLVEVRGIGIFDIAKASGYQIIMEETPVDLIIELVPFKEDGIDSTERIGFEWNETDILGVKVKHISIPVSAGRSITNIIQAAVGQLKIHQSDQAENIVDLLEKRTLKFIEESED</sequence>
<evidence type="ECO:0000313" key="13">
    <source>
        <dbReference type="Proteomes" id="UP001236620"/>
    </source>
</evidence>
<gene>
    <name evidence="12" type="ORF">J2Z63_000030</name>
</gene>